<keyword evidence="4" id="KW-0963">Cytoplasm</keyword>
<evidence type="ECO:0000256" key="12">
    <source>
        <dbReference type="ARBA" id="ARBA00056915"/>
    </source>
</evidence>
<name>A0AAW0HB25_MYOGA</name>
<feature type="coiled-coil region" evidence="15">
    <location>
        <begin position="301"/>
        <end position="347"/>
    </location>
</feature>
<dbReference type="GO" id="GO:1904970">
    <property type="term" value="P:brush border assembly"/>
    <property type="evidence" value="ECO:0007669"/>
    <property type="project" value="UniProtKB-ARBA"/>
</dbReference>
<evidence type="ECO:0000256" key="13">
    <source>
        <dbReference type="ARBA" id="ARBA00064828"/>
    </source>
</evidence>
<dbReference type="CDD" id="cd06738">
    <property type="entry name" value="PDZ2_harmonin"/>
    <property type="match status" value="1"/>
</dbReference>
<evidence type="ECO:0000256" key="1">
    <source>
        <dbReference type="ARBA" id="ARBA00004105"/>
    </source>
</evidence>
<dbReference type="InterPro" id="IPR030237">
    <property type="entry name" value="Harmonin_N"/>
</dbReference>
<dbReference type="EMBL" id="JBBHLL010000606">
    <property type="protein sequence ID" value="KAK7799541.1"/>
    <property type="molecule type" value="Genomic_DNA"/>
</dbReference>
<dbReference type="Gene3D" id="2.30.42.10">
    <property type="match status" value="3"/>
</dbReference>
<feature type="compositionally biased region" description="Pro residues" evidence="16">
    <location>
        <begin position="637"/>
        <end position="655"/>
    </location>
</feature>
<dbReference type="GO" id="GO:0005903">
    <property type="term" value="C:brush border"/>
    <property type="evidence" value="ECO:0007669"/>
    <property type="project" value="UniProtKB-ARBA"/>
</dbReference>
<evidence type="ECO:0000256" key="9">
    <source>
        <dbReference type="ARBA" id="ARBA00023054"/>
    </source>
</evidence>
<keyword evidence="11" id="KW-0966">Cell projection</keyword>
<dbReference type="GO" id="GO:0005829">
    <property type="term" value="C:cytosol"/>
    <property type="evidence" value="ECO:0007669"/>
    <property type="project" value="UniProtKB-SubCell"/>
</dbReference>
<comment type="caution">
    <text evidence="18">The sequence shown here is derived from an EMBL/GenBank/DDBJ whole genome shotgun (WGS) entry which is preliminary data.</text>
</comment>
<dbReference type="FunFam" id="2.30.42.10:FF:000104">
    <property type="entry name" value="harmonin isoform X2"/>
    <property type="match status" value="1"/>
</dbReference>
<dbReference type="FunFam" id="2.30.42.10:FF:000071">
    <property type="entry name" value="harmonin isoform X1"/>
    <property type="match status" value="1"/>
</dbReference>
<sequence length="1007" mass="112069">MDRKVAREFRHKVDFLIENDAEKDYLYDVLRMYHQTMDVAVLVGDLKLVINEPNRLPLFDAIRPLIPLKHQVEYDQLTPRRSRKLKEVRLDRLHPEGLGLSVRGGLEFGCGLFISHLIKGGQADSVGLQVGDEIVRINGYSISSCTHEEVINLIRTKKTVSIKVRHIGLIPVKSSPEEALKWQYVDQFVSESGGVRGGSGFPSNRTTKEKKVFISLVGSRGLGCSISSGPIQKPGIFISHVKPGSLSAEVGLETGDQIVEVNGIDFSNMDHKEAVNVLKSSRSLTISVVAGAGRELFMTDRERLEEARQRELQRQELLMQKRLAMESNKILQEQQEMERQIVEEEEKFKKQWEEDWGSKEQLILPKTITAEVHPAPLRKPKCMYNLSGMGFLGSFTPLLGILLTHQLVPLVPWVDDQGAEAKLEPADHLDGITEQGQQVGAHAPLPGLAALLALPTSFRHSGDTSSKEQDRDGNHWAFGWFYRYDGKFPTIRKKEKEKKKAKYDSLQDLRKNKKELEFEQKLYKEKEEMLEKEKQLKINRLAQEVSETEREDLEESEKTQYWVERLCQTRLQQISSSDNEIAEMTTGPPPPPPSVSPLVPPLRRFAGGLHLHTTDLDDIPLDMFYYPPKTPSALPVMPHPPSISPPSKVPAPPVLPSSGHMSASSSPWVQRTPPPIPIPPPPSIPTQDLTPTRPLPSALEEALGNHSFRTGDPGHPADDWEANTHSGKPTSSPSPERSFPHTPKTFCPSPQPPRGPGVSTISKPVMVHQEPNFIYRPAVKSEVLPQEMLKRMVVYQTAFRQSAPCLPQVLVAMFASPSNLLLDLSEDFRKYEEGFDPYSMFSPEQIAGKDVRLLRIKKEGSLDLALEGGVDSPVGKVVVSAVYEGGAAERHGGVVKGDEIMAINGKIVTDYTLAEAEAALQKAWNQGGDWIDLVVAVCPPKEYDDELSSLPSSAAESPQLVPEQLEAHEAVCRHGFFLRLEPTDLLLKSGERSQEPGKLCTQALNSA</sequence>
<dbReference type="GO" id="GO:0005886">
    <property type="term" value="C:plasma membrane"/>
    <property type="evidence" value="ECO:0007669"/>
    <property type="project" value="TreeGrafter"/>
</dbReference>
<proteinExistence type="predicted"/>
<dbReference type="Gene3D" id="1.20.1160.20">
    <property type="match status" value="1"/>
</dbReference>
<dbReference type="InterPro" id="IPR036034">
    <property type="entry name" value="PDZ_sf"/>
</dbReference>
<comment type="subcellular location">
    <subcellularLocation>
        <location evidence="1">Cell projection</location>
        <location evidence="1">Microvillus</location>
    </subcellularLocation>
    <subcellularLocation>
        <location evidence="2">Cytoplasm</location>
        <location evidence="2">Cytoskeleton</location>
    </subcellularLocation>
    <subcellularLocation>
        <location evidence="3">Cytoplasm</location>
        <location evidence="3">Cytosol</location>
    </subcellularLocation>
</comment>
<dbReference type="GO" id="GO:0001917">
    <property type="term" value="C:photoreceptor inner segment"/>
    <property type="evidence" value="ECO:0007669"/>
    <property type="project" value="TreeGrafter"/>
</dbReference>
<evidence type="ECO:0000256" key="11">
    <source>
        <dbReference type="ARBA" id="ARBA00023273"/>
    </source>
</evidence>
<dbReference type="SUPFAM" id="SSF50156">
    <property type="entry name" value="PDZ domain-like"/>
    <property type="match status" value="3"/>
</dbReference>
<dbReference type="GO" id="GO:0007605">
    <property type="term" value="P:sensory perception of sound"/>
    <property type="evidence" value="ECO:0007669"/>
    <property type="project" value="UniProtKB-KW"/>
</dbReference>
<dbReference type="GO" id="GO:0005929">
    <property type="term" value="C:cilium"/>
    <property type="evidence" value="ECO:0007669"/>
    <property type="project" value="TreeGrafter"/>
</dbReference>
<dbReference type="PROSITE" id="PS50106">
    <property type="entry name" value="PDZ"/>
    <property type="match status" value="3"/>
</dbReference>
<evidence type="ECO:0000256" key="8">
    <source>
        <dbReference type="ARBA" id="ARBA00022782"/>
    </source>
</evidence>
<evidence type="ECO:0000256" key="6">
    <source>
        <dbReference type="ARBA" id="ARBA00022737"/>
    </source>
</evidence>
<evidence type="ECO:0000313" key="19">
    <source>
        <dbReference type="Proteomes" id="UP001488838"/>
    </source>
</evidence>
<dbReference type="Proteomes" id="UP001488838">
    <property type="component" value="Unassembled WGS sequence"/>
</dbReference>
<dbReference type="GO" id="GO:0032426">
    <property type="term" value="C:stereocilium tip"/>
    <property type="evidence" value="ECO:0007669"/>
    <property type="project" value="TreeGrafter"/>
</dbReference>
<keyword evidence="5" id="KW-0597">Phosphoprotein</keyword>
<keyword evidence="8" id="KW-0221">Differentiation</keyword>
<evidence type="ECO:0000256" key="3">
    <source>
        <dbReference type="ARBA" id="ARBA00004514"/>
    </source>
</evidence>
<keyword evidence="6" id="KW-0677">Repeat</keyword>
<feature type="region of interest" description="Disordered" evidence="16">
    <location>
        <begin position="636"/>
        <end position="757"/>
    </location>
</feature>
<dbReference type="GO" id="GO:0046549">
    <property type="term" value="P:retinal cone cell development"/>
    <property type="evidence" value="ECO:0007669"/>
    <property type="project" value="TreeGrafter"/>
</dbReference>
<keyword evidence="9 15" id="KW-0175">Coiled coil</keyword>
<gene>
    <name evidence="18" type="ORF">U0070_012758</name>
</gene>
<dbReference type="GO" id="GO:0060122">
    <property type="term" value="P:inner ear receptor cell stereocilium organization"/>
    <property type="evidence" value="ECO:0007669"/>
    <property type="project" value="TreeGrafter"/>
</dbReference>
<dbReference type="GO" id="GO:0002142">
    <property type="term" value="C:stereocilia ankle link complex"/>
    <property type="evidence" value="ECO:0007669"/>
    <property type="project" value="TreeGrafter"/>
</dbReference>
<evidence type="ECO:0000256" key="7">
    <source>
        <dbReference type="ARBA" id="ARBA00022740"/>
    </source>
</evidence>
<feature type="compositionally biased region" description="Pro residues" evidence="16">
    <location>
        <begin position="672"/>
        <end position="684"/>
    </location>
</feature>
<keyword evidence="19" id="KW-1185">Reference proteome</keyword>
<feature type="domain" description="PDZ" evidence="17">
    <location>
        <begin position="850"/>
        <end position="923"/>
    </location>
</feature>
<dbReference type="Pfam" id="PF00595">
    <property type="entry name" value="PDZ"/>
    <property type="match status" value="3"/>
</dbReference>
<dbReference type="GO" id="GO:0005856">
    <property type="term" value="C:cytoskeleton"/>
    <property type="evidence" value="ECO:0007669"/>
    <property type="project" value="UniProtKB-SubCell"/>
</dbReference>
<comment type="subunit">
    <text evidence="13">Part of the IMAC/intermicrovillar adhesion complex/intermicrovillar tip-link complex composed of ANKS4B, MYO7B, USH1C, CDHR2 and CDHR5. Part of a complex composed of USH1C, USH1G and MYO7A. Interacts with F-actin. Interacts with USH2A. Interacts with SLC4A7. Interacts (via PDZ1 domain) with the C-terminus of USHBP1. Interacts (via N-terminus and PDZ 2 domain) with CDH23. Interacts with USH1G. Interacts with MYO7B. Interacts with CDHR2 and CDHR5; may mediate their interaction with MYO7B at the microvilli tip. Interacts (via PDZ 1 domain) with ANKS4B. Interacts (via PDZ 1 domain) with DOCK4.</text>
</comment>
<dbReference type="GO" id="GO:0005902">
    <property type="term" value="C:microvillus"/>
    <property type="evidence" value="ECO:0007669"/>
    <property type="project" value="UniProtKB-SubCell"/>
</dbReference>
<evidence type="ECO:0000256" key="2">
    <source>
        <dbReference type="ARBA" id="ARBA00004245"/>
    </source>
</evidence>
<keyword evidence="7" id="KW-1009">Hearing</keyword>
<dbReference type="AlphaFoldDB" id="A0AAW0HB25"/>
<dbReference type="CDD" id="cd07353">
    <property type="entry name" value="harmonin_N"/>
    <property type="match status" value="1"/>
</dbReference>
<dbReference type="SMART" id="SM00228">
    <property type="entry name" value="PDZ"/>
    <property type="match status" value="3"/>
</dbReference>
<dbReference type="CDD" id="cd06739">
    <property type="entry name" value="PDZ3_harmonin"/>
    <property type="match status" value="1"/>
</dbReference>
<dbReference type="FunFam" id="1.20.1160.20:FF:000001">
    <property type="entry name" value="harmonin isoform X1"/>
    <property type="match status" value="1"/>
</dbReference>
<feature type="domain" description="PDZ" evidence="17">
    <location>
        <begin position="87"/>
        <end position="155"/>
    </location>
</feature>
<evidence type="ECO:0000256" key="10">
    <source>
        <dbReference type="ARBA" id="ARBA00023212"/>
    </source>
</evidence>
<dbReference type="InterPro" id="IPR001478">
    <property type="entry name" value="PDZ"/>
</dbReference>
<comment type="function">
    <text evidence="12">Anchoring/scaffolding protein that is a part of the functional network formed by USH1C, USH1G, CDH23 and MYO7A that mediates mechanotransduction in cochlear hair cells. Required for normal development and maintenance of cochlear hair cell bundles. As part of the intermicrovillar adhesion complex/IMAC plays a role in brush border differentiation, controlling microvilli organization and length. Probably plays a central regulatory role in the assembly of the complex, recruiting CDHR2, CDHR5 and MYO7B to the microvilli tips.</text>
</comment>
<evidence type="ECO:0000256" key="14">
    <source>
        <dbReference type="ARBA" id="ARBA00073777"/>
    </source>
</evidence>
<evidence type="ECO:0000256" key="15">
    <source>
        <dbReference type="SAM" id="Coils"/>
    </source>
</evidence>
<dbReference type="CDD" id="cd06737">
    <property type="entry name" value="PDZ1_harmonin"/>
    <property type="match status" value="1"/>
</dbReference>
<feature type="compositionally biased region" description="Low complexity" evidence="16">
    <location>
        <begin position="656"/>
        <end position="666"/>
    </location>
</feature>
<organism evidence="18 19">
    <name type="scientific">Myodes glareolus</name>
    <name type="common">Bank vole</name>
    <name type="synonym">Clethrionomys glareolus</name>
    <dbReference type="NCBI Taxonomy" id="447135"/>
    <lineage>
        <taxon>Eukaryota</taxon>
        <taxon>Metazoa</taxon>
        <taxon>Chordata</taxon>
        <taxon>Craniata</taxon>
        <taxon>Vertebrata</taxon>
        <taxon>Euteleostomi</taxon>
        <taxon>Mammalia</taxon>
        <taxon>Eutheria</taxon>
        <taxon>Euarchontoglires</taxon>
        <taxon>Glires</taxon>
        <taxon>Rodentia</taxon>
        <taxon>Myomorpha</taxon>
        <taxon>Muroidea</taxon>
        <taxon>Cricetidae</taxon>
        <taxon>Arvicolinae</taxon>
        <taxon>Myodes</taxon>
    </lineage>
</organism>
<evidence type="ECO:0000256" key="4">
    <source>
        <dbReference type="ARBA" id="ARBA00022490"/>
    </source>
</evidence>
<dbReference type="InterPro" id="IPR051844">
    <property type="entry name" value="USH2_Complex_Protein"/>
</dbReference>
<protein>
    <recommendedName>
        <fullName evidence="14">Harmonin</fullName>
    </recommendedName>
</protein>
<feature type="compositionally biased region" description="Polar residues" evidence="16">
    <location>
        <begin position="723"/>
        <end position="735"/>
    </location>
</feature>
<dbReference type="Pfam" id="PF21219">
    <property type="entry name" value="USH1C_N"/>
    <property type="match status" value="1"/>
</dbReference>
<dbReference type="FunFam" id="2.30.42.10:FF:000062">
    <property type="entry name" value="harmonin isoform X1"/>
    <property type="match status" value="1"/>
</dbReference>
<evidence type="ECO:0000256" key="16">
    <source>
        <dbReference type="SAM" id="MobiDB-lite"/>
    </source>
</evidence>
<accession>A0AAW0HB25</accession>
<evidence type="ECO:0000259" key="17">
    <source>
        <dbReference type="PROSITE" id="PS50106"/>
    </source>
</evidence>
<dbReference type="GO" id="GO:0002093">
    <property type="term" value="P:auditory receptor cell morphogenesis"/>
    <property type="evidence" value="ECO:0007669"/>
    <property type="project" value="TreeGrafter"/>
</dbReference>
<evidence type="ECO:0000313" key="18">
    <source>
        <dbReference type="EMBL" id="KAK7799541.1"/>
    </source>
</evidence>
<reference evidence="18 19" key="1">
    <citation type="journal article" date="2023" name="bioRxiv">
        <title>Conserved and derived expression patterns and positive selection on dental genes reveal complex evolutionary context of ever-growing rodent molars.</title>
        <authorList>
            <person name="Calamari Z.T."/>
            <person name="Song A."/>
            <person name="Cohen E."/>
            <person name="Akter M."/>
            <person name="Roy R.D."/>
            <person name="Hallikas O."/>
            <person name="Christensen M.M."/>
            <person name="Li P."/>
            <person name="Marangoni P."/>
            <person name="Jernvall J."/>
            <person name="Klein O.D."/>
        </authorList>
    </citation>
    <scope>NUCLEOTIDE SEQUENCE [LARGE SCALE GENOMIC DNA]</scope>
    <source>
        <strain evidence="18">V071</strain>
    </source>
</reference>
<evidence type="ECO:0000256" key="5">
    <source>
        <dbReference type="ARBA" id="ARBA00022553"/>
    </source>
</evidence>
<dbReference type="PANTHER" id="PTHR23116:SF36">
    <property type="entry name" value="HARMONIN"/>
    <property type="match status" value="1"/>
</dbReference>
<keyword evidence="10" id="KW-0206">Cytoskeleton</keyword>
<dbReference type="PANTHER" id="PTHR23116">
    <property type="entry name" value="PDZ DOMAIN CONTAINING WHIRLIN AND HARMONIN-RELATED"/>
    <property type="match status" value="1"/>
</dbReference>
<feature type="coiled-coil region" evidence="15">
    <location>
        <begin position="492"/>
        <end position="551"/>
    </location>
</feature>
<feature type="domain" description="PDZ" evidence="17">
    <location>
        <begin position="211"/>
        <end position="281"/>
    </location>
</feature>
<dbReference type="GO" id="GO:1904106">
    <property type="term" value="P:protein localization to microvillus"/>
    <property type="evidence" value="ECO:0007669"/>
    <property type="project" value="UniProtKB-ARBA"/>
</dbReference>
<dbReference type="GO" id="GO:0050885">
    <property type="term" value="P:neuromuscular process controlling balance"/>
    <property type="evidence" value="ECO:0007669"/>
    <property type="project" value="UniProtKB-ARBA"/>
</dbReference>